<proteinExistence type="predicted"/>
<feature type="domain" description="AB hydrolase-1" evidence="1">
    <location>
        <begin position="121"/>
        <end position="195"/>
    </location>
</feature>
<dbReference type="InterPro" id="IPR050471">
    <property type="entry name" value="AB_hydrolase"/>
</dbReference>
<dbReference type="GO" id="GO:0003824">
    <property type="term" value="F:catalytic activity"/>
    <property type="evidence" value="ECO:0007669"/>
    <property type="project" value="UniProtKB-ARBA"/>
</dbReference>
<accession>A0A1I5HZ33</accession>
<dbReference type="Proteomes" id="UP000199614">
    <property type="component" value="Unassembled WGS sequence"/>
</dbReference>
<organism evidence="2 3">
    <name type="scientific">Pseudonocardia ammonioxydans</name>
    <dbReference type="NCBI Taxonomy" id="260086"/>
    <lineage>
        <taxon>Bacteria</taxon>
        <taxon>Bacillati</taxon>
        <taxon>Actinomycetota</taxon>
        <taxon>Actinomycetes</taxon>
        <taxon>Pseudonocardiales</taxon>
        <taxon>Pseudonocardiaceae</taxon>
        <taxon>Pseudonocardia</taxon>
    </lineage>
</organism>
<keyword evidence="3" id="KW-1185">Reference proteome</keyword>
<evidence type="ECO:0000259" key="1">
    <source>
        <dbReference type="Pfam" id="PF00561"/>
    </source>
</evidence>
<sequence length="335" mass="35944">MGDTSRRGGRYGRVLADLAGAAAAWLVIDGVASVAAPRLRVGHWRSRAGFESYRAAYDEVMATLPEATRVHDVPTGYGTVRVNEWAAAADAPVTHRPVVLLPGIRSGIPMWGANLTHWIGRRTLYAMDAVGDAGLSTQSVPFTSFGDRAAWVEQALAGLDLDRVHVVGHSFGGAVAAHHALDHPGRVASVTLLEPVMVLHGLPASTYLWSALLMLPVPQSWKDHALAAIGGVSVAEVRERTPISVLVDEGARHYTAVTLVPRTFTDAEWTALPMPVRVDIADDRSLAGGTAAAARARALGTRPVTVWPRTTHSLPLQVAEELGPELERYWADHDR</sequence>
<evidence type="ECO:0000313" key="3">
    <source>
        <dbReference type="Proteomes" id="UP000199614"/>
    </source>
</evidence>
<evidence type="ECO:0000313" key="2">
    <source>
        <dbReference type="EMBL" id="SFO53061.1"/>
    </source>
</evidence>
<dbReference type="STRING" id="260086.SAMN05216207_10796"/>
<dbReference type="Pfam" id="PF00561">
    <property type="entry name" value="Abhydrolase_1"/>
    <property type="match status" value="1"/>
</dbReference>
<dbReference type="AlphaFoldDB" id="A0A1I5HZ33"/>
<dbReference type="PANTHER" id="PTHR43433">
    <property type="entry name" value="HYDROLASE, ALPHA/BETA FOLD FAMILY PROTEIN"/>
    <property type="match status" value="1"/>
</dbReference>
<dbReference type="OrthoDB" id="5513277at2"/>
<dbReference type="EMBL" id="FOUY01000079">
    <property type="protein sequence ID" value="SFO53061.1"/>
    <property type="molecule type" value="Genomic_DNA"/>
</dbReference>
<dbReference type="InterPro" id="IPR000073">
    <property type="entry name" value="AB_hydrolase_1"/>
</dbReference>
<dbReference type="Gene3D" id="3.40.50.1820">
    <property type="entry name" value="alpha/beta hydrolase"/>
    <property type="match status" value="1"/>
</dbReference>
<name>A0A1I5HZ33_PSUAM</name>
<protein>
    <submittedName>
        <fullName evidence="2">Pimeloyl-ACP methyl ester carboxylesterase</fullName>
    </submittedName>
</protein>
<gene>
    <name evidence="2" type="ORF">SAMN05216207_10796</name>
</gene>
<reference evidence="2 3" key="1">
    <citation type="submission" date="2016-10" db="EMBL/GenBank/DDBJ databases">
        <authorList>
            <person name="de Groot N.N."/>
        </authorList>
    </citation>
    <scope>NUCLEOTIDE SEQUENCE [LARGE SCALE GENOMIC DNA]</scope>
    <source>
        <strain evidence="2 3">CGMCC 4.1877</strain>
    </source>
</reference>
<dbReference type="SUPFAM" id="SSF53474">
    <property type="entry name" value="alpha/beta-Hydrolases"/>
    <property type="match status" value="1"/>
</dbReference>
<dbReference type="PANTHER" id="PTHR43433:SF5">
    <property type="entry name" value="AB HYDROLASE-1 DOMAIN-CONTAINING PROTEIN"/>
    <property type="match status" value="1"/>
</dbReference>
<dbReference type="InterPro" id="IPR029058">
    <property type="entry name" value="AB_hydrolase_fold"/>
</dbReference>
<dbReference type="RefSeq" id="WP_093356659.1">
    <property type="nucleotide sequence ID" value="NZ_FOUY01000079.1"/>
</dbReference>